<dbReference type="Gene3D" id="3.30.565.10">
    <property type="entry name" value="Histidine kinase-like ATPase, C-terminal domain"/>
    <property type="match status" value="1"/>
</dbReference>
<evidence type="ECO:0000313" key="7">
    <source>
        <dbReference type="EMBL" id="SFU76206.1"/>
    </source>
</evidence>
<dbReference type="CDD" id="cd00082">
    <property type="entry name" value="HisKA"/>
    <property type="match status" value="1"/>
</dbReference>
<dbReference type="GO" id="GO:0000155">
    <property type="term" value="F:phosphorelay sensor kinase activity"/>
    <property type="evidence" value="ECO:0007669"/>
    <property type="project" value="InterPro"/>
</dbReference>
<dbReference type="InterPro" id="IPR003594">
    <property type="entry name" value="HATPase_dom"/>
</dbReference>
<name>A0A1I7ITD8_9BURK</name>
<accession>A0A1I7ITD8</accession>
<dbReference type="SUPFAM" id="SSF52172">
    <property type="entry name" value="CheY-like"/>
    <property type="match status" value="1"/>
</dbReference>
<dbReference type="SUPFAM" id="SSF47384">
    <property type="entry name" value="Homodimeric domain of signal transducing histidine kinase"/>
    <property type="match status" value="1"/>
</dbReference>
<comment type="catalytic activity">
    <reaction evidence="1">
        <text>ATP + protein L-histidine = ADP + protein N-phospho-L-histidine.</text>
        <dbReference type="EC" id="2.7.13.3"/>
    </reaction>
</comment>
<feature type="domain" description="Histidine kinase" evidence="5">
    <location>
        <begin position="156"/>
        <end position="368"/>
    </location>
</feature>
<dbReference type="SMART" id="SM00388">
    <property type="entry name" value="HisKA"/>
    <property type="match status" value="1"/>
</dbReference>
<dbReference type="STRING" id="1035707.SAMN05216552_100927"/>
<dbReference type="PRINTS" id="PR00344">
    <property type="entry name" value="BCTRLSENSOR"/>
</dbReference>
<evidence type="ECO:0000259" key="5">
    <source>
        <dbReference type="PROSITE" id="PS50109"/>
    </source>
</evidence>
<dbReference type="PANTHER" id="PTHR43547">
    <property type="entry name" value="TWO-COMPONENT HISTIDINE KINASE"/>
    <property type="match status" value="1"/>
</dbReference>
<dbReference type="InterPro" id="IPR011006">
    <property type="entry name" value="CheY-like_superfamily"/>
</dbReference>
<dbReference type="AlphaFoldDB" id="A0A1I7ITD8"/>
<dbReference type="Pfam" id="PF00072">
    <property type="entry name" value="Response_reg"/>
    <property type="match status" value="1"/>
</dbReference>
<proteinExistence type="predicted"/>
<dbReference type="Gene3D" id="1.10.287.130">
    <property type="match status" value="1"/>
</dbReference>
<dbReference type="SMART" id="SM00448">
    <property type="entry name" value="REC"/>
    <property type="match status" value="1"/>
</dbReference>
<dbReference type="InterPro" id="IPR001789">
    <property type="entry name" value="Sig_transdc_resp-reg_receiver"/>
</dbReference>
<dbReference type="Proteomes" id="UP000199391">
    <property type="component" value="Unassembled WGS sequence"/>
</dbReference>
<dbReference type="Pfam" id="PF00512">
    <property type="entry name" value="HisKA"/>
    <property type="match status" value="1"/>
</dbReference>
<sequence>MNTAVTAPINILIVDDIAQNLTAFEALLARPGLTLLKASSGAQALELLLVHEVALALIDVQMPNMDGFELAELIRGSERTRAIPLIFLTAATRERGYSFRGYEAGAVDFMYKPVDGQALVSKVNVFVELYQQKKQMTRQLEELQRSLRLNEMFTAVLGHDLRTPLSVVMNGAMLLPMMTDHPKVAVTAQRIQSSARRMAQMVDQLLDLARIRSGEMRLRAAPAGLDELCRAIADEFQAVDQPSRVAIECVGDARCVCDAGMVSQVLSNLLGNALMHGEAAQPVRVEIDGTAPDQVAIRVCNHGVIAAGQLACLFEPYQQGCESRKSGQGLGLGLYTARMFVQAHGGDIAVRSTAEEGTVFSVTLPREPRPQPRPRPDGAA</sequence>
<keyword evidence="3 4" id="KW-0597">Phosphoprotein</keyword>
<dbReference type="InterPro" id="IPR036097">
    <property type="entry name" value="HisK_dim/P_sf"/>
</dbReference>
<feature type="domain" description="Response regulatory" evidence="6">
    <location>
        <begin position="10"/>
        <end position="127"/>
    </location>
</feature>
<evidence type="ECO:0000313" key="8">
    <source>
        <dbReference type="Proteomes" id="UP000199391"/>
    </source>
</evidence>
<dbReference type="InterPro" id="IPR003661">
    <property type="entry name" value="HisK_dim/P_dom"/>
</dbReference>
<keyword evidence="7" id="KW-0418">Kinase</keyword>
<dbReference type="SMART" id="SM00387">
    <property type="entry name" value="HATPase_c"/>
    <property type="match status" value="1"/>
</dbReference>
<evidence type="ECO:0000256" key="2">
    <source>
        <dbReference type="ARBA" id="ARBA00012438"/>
    </source>
</evidence>
<dbReference type="EMBL" id="FPBO01000009">
    <property type="protein sequence ID" value="SFU76206.1"/>
    <property type="molecule type" value="Genomic_DNA"/>
</dbReference>
<dbReference type="CDD" id="cd00075">
    <property type="entry name" value="HATPase"/>
    <property type="match status" value="1"/>
</dbReference>
<dbReference type="InterPro" id="IPR036890">
    <property type="entry name" value="HATPase_C_sf"/>
</dbReference>
<dbReference type="EC" id="2.7.13.3" evidence="2"/>
<gene>
    <name evidence="7" type="ORF">SAMN05216552_100927</name>
</gene>
<dbReference type="Gene3D" id="3.40.50.2300">
    <property type="match status" value="1"/>
</dbReference>
<dbReference type="PROSITE" id="PS50110">
    <property type="entry name" value="RESPONSE_REGULATORY"/>
    <property type="match status" value="1"/>
</dbReference>
<protein>
    <recommendedName>
        <fullName evidence="2">histidine kinase</fullName>
        <ecNumber evidence="2">2.7.13.3</ecNumber>
    </recommendedName>
</protein>
<dbReference type="InterPro" id="IPR004358">
    <property type="entry name" value="Sig_transdc_His_kin-like_C"/>
</dbReference>
<dbReference type="SUPFAM" id="SSF55874">
    <property type="entry name" value="ATPase domain of HSP90 chaperone/DNA topoisomerase II/histidine kinase"/>
    <property type="match status" value="1"/>
</dbReference>
<evidence type="ECO:0000256" key="3">
    <source>
        <dbReference type="ARBA" id="ARBA00022553"/>
    </source>
</evidence>
<dbReference type="PANTHER" id="PTHR43547:SF2">
    <property type="entry name" value="HYBRID SIGNAL TRANSDUCTION HISTIDINE KINASE C"/>
    <property type="match status" value="1"/>
</dbReference>
<dbReference type="PROSITE" id="PS50109">
    <property type="entry name" value="HIS_KIN"/>
    <property type="match status" value="1"/>
</dbReference>
<dbReference type="InterPro" id="IPR005467">
    <property type="entry name" value="His_kinase_dom"/>
</dbReference>
<evidence type="ECO:0000256" key="4">
    <source>
        <dbReference type="PROSITE-ProRule" id="PRU00169"/>
    </source>
</evidence>
<dbReference type="Pfam" id="PF02518">
    <property type="entry name" value="HATPase_c"/>
    <property type="match status" value="1"/>
</dbReference>
<organism evidence="7 8">
    <name type="scientific">Pseudoduganella namucuonensis</name>
    <dbReference type="NCBI Taxonomy" id="1035707"/>
    <lineage>
        <taxon>Bacteria</taxon>
        <taxon>Pseudomonadati</taxon>
        <taxon>Pseudomonadota</taxon>
        <taxon>Betaproteobacteria</taxon>
        <taxon>Burkholderiales</taxon>
        <taxon>Oxalobacteraceae</taxon>
        <taxon>Telluria group</taxon>
        <taxon>Pseudoduganella</taxon>
    </lineage>
</organism>
<evidence type="ECO:0000256" key="1">
    <source>
        <dbReference type="ARBA" id="ARBA00000085"/>
    </source>
</evidence>
<keyword evidence="8" id="KW-1185">Reference proteome</keyword>
<keyword evidence="7" id="KW-0808">Transferase</keyword>
<evidence type="ECO:0000259" key="6">
    <source>
        <dbReference type="PROSITE" id="PS50110"/>
    </source>
</evidence>
<feature type="modified residue" description="4-aspartylphosphate" evidence="4">
    <location>
        <position position="59"/>
    </location>
</feature>
<reference evidence="8" key="1">
    <citation type="submission" date="2016-10" db="EMBL/GenBank/DDBJ databases">
        <authorList>
            <person name="Varghese N."/>
            <person name="Submissions S."/>
        </authorList>
    </citation>
    <scope>NUCLEOTIDE SEQUENCE [LARGE SCALE GENOMIC DNA]</scope>
    <source>
        <strain evidence="8">CGMCC 1.11014</strain>
    </source>
</reference>